<evidence type="ECO:0000313" key="7">
    <source>
        <dbReference type="EMBL" id="TNM91358.1"/>
    </source>
</evidence>
<sequence length="288" mass="32380">MEKLLCTIIFDYHAAFSGGFSQNIKSSGLRLFGPVLPEQRHQYLCWFRCLLGAWIHGSWTRFTSCLKLLYLFVCVESLATSITDLFPRQLRKPGARELLVLAIAVVCFLLGLPLVTQGGIVLFHLMDTFGASGITLLFIACCETIAVAWIYGADRFYDNIEDMIGYPPLPLLKYCWLFITPLICGFTMLYNLAEGHAIMVYGYIPGVWAGVVGTLLILTPLMCIPVFIFISLCKNSRAMTTPSSDLRQARPQKPVLTLCGYVVFRARAQPHRRDDAQDKTNMEEMRGL</sequence>
<evidence type="ECO:0000313" key="8">
    <source>
        <dbReference type="Proteomes" id="UP000516260"/>
    </source>
</evidence>
<feature type="transmembrane region" description="Helical" evidence="6">
    <location>
        <begin position="205"/>
        <end position="230"/>
    </location>
</feature>
<dbReference type="Pfam" id="PF00209">
    <property type="entry name" value="SNF"/>
    <property type="match status" value="1"/>
</dbReference>
<accession>A0A4Z2BI12</accession>
<keyword evidence="3 6" id="KW-0812">Transmembrane</keyword>
<dbReference type="PANTHER" id="PTHR11616">
    <property type="entry name" value="SODIUM/CHLORIDE DEPENDENT TRANSPORTER"/>
    <property type="match status" value="1"/>
</dbReference>
<evidence type="ECO:0000256" key="1">
    <source>
        <dbReference type="ARBA" id="ARBA00004141"/>
    </source>
</evidence>
<dbReference type="Proteomes" id="UP000516260">
    <property type="component" value="Chromosome 22"/>
</dbReference>
<evidence type="ECO:0000256" key="2">
    <source>
        <dbReference type="ARBA" id="ARBA00022448"/>
    </source>
</evidence>
<gene>
    <name evidence="7" type="ORF">fugu_019738</name>
</gene>
<dbReference type="PANTHER" id="PTHR11616:SF280">
    <property type="entry name" value="TRANSPORTER"/>
    <property type="match status" value="1"/>
</dbReference>
<keyword evidence="8" id="KW-1185">Reference proteome</keyword>
<dbReference type="EMBL" id="SWLE01000015">
    <property type="protein sequence ID" value="TNM91358.1"/>
    <property type="molecule type" value="Genomic_DNA"/>
</dbReference>
<feature type="transmembrane region" description="Helical" evidence="6">
    <location>
        <begin position="129"/>
        <end position="151"/>
    </location>
</feature>
<dbReference type="SUPFAM" id="SSF161070">
    <property type="entry name" value="SNF-like"/>
    <property type="match status" value="1"/>
</dbReference>
<dbReference type="GO" id="GO:0042995">
    <property type="term" value="C:cell projection"/>
    <property type="evidence" value="ECO:0007669"/>
    <property type="project" value="TreeGrafter"/>
</dbReference>
<dbReference type="InterPro" id="IPR037272">
    <property type="entry name" value="SNS_sf"/>
</dbReference>
<keyword evidence="5 6" id="KW-0472">Membrane</keyword>
<keyword evidence="4 6" id="KW-1133">Transmembrane helix</keyword>
<dbReference type="PROSITE" id="PS50267">
    <property type="entry name" value="NA_NEUROTRAN_SYMP_3"/>
    <property type="match status" value="1"/>
</dbReference>
<proteinExistence type="predicted"/>
<comment type="subcellular location">
    <subcellularLocation>
        <location evidence="1">Membrane</location>
        <topology evidence="1">Multi-pass membrane protein</topology>
    </subcellularLocation>
</comment>
<comment type="caution">
    <text evidence="7">The sequence shown here is derived from an EMBL/GenBank/DDBJ whole genome shotgun (WGS) entry which is preliminary data.</text>
</comment>
<feature type="transmembrane region" description="Helical" evidence="6">
    <location>
        <begin position="98"/>
        <end position="123"/>
    </location>
</feature>
<dbReference type="GO" id="GO:0005332">
    <property type="term" value="F:gamma-aminobutyric acid:sodium:chloride symporter activity"/>
    <property type="evidence" value="ECO:0007669"/>
    <property type="project" value="TreeGrafter"/>
</dbReference>
<dbReference type="InterPro" id="IPR000175">
    <property type="entry name" value="Na/ntran_symport"/>
</dbReference>
<feature type="transmembrane region" description="Helical" evidence="6">
    <location>
        <begin position="171"/>
        <end position="193"/>
    </location>
</feature>
<evidence type="ECO:0000256" key="4">
    <source>
        <dbReference type="ARBA" id="ARBA00022989"/>
    </source>
</evidence>
<evidence type="ECO:0000256" key="6">
    <source>
        <dbReference type="SAM" id="Phobius"/>
    </source>
</evidence>
<reference evidence="7 8" key="1">
    <citation type="submission" date="2019-04" db="EMBL/GenBank/DDBJ databases">
        <title>The sequence and de novo assembly of Takifugu bimaculatus genome using PacBio and Hi-C technologies.</title>
        <authorList>
            <person name="Xu P."/>
            <person name="Liu B."/>
            <person name="Zhou Z."/>
        </authorList>
    </citation>
    <scope>NUCLEOTIDE SEQUENCE [LARGE SCALE GENOMIC DNA]</scope>
    <source>
        <strain evidence="7">TB-2018</strain>
        <tissue evidence="7">Muscle</tissue>
    </source>
</reference>
<dbReference type="GO" id="GO:0005886">
    <property type="term" value="C:plasma membrane"/>
    <property type="evidence" value="ECO:0007669"/>
    <property type="project" value="TreeGrafter"/>
</dbReference>
<evidence type="ECO:0000256" key="5">
    <source>
        <dbReference type="ARBA" id="ARBA00023136"/>
    </source>
</evidence>
<organism evidence="7 8">
    <name type="scientific">Takifugu bimaculatus</name>
    <dbReference type="NCBI Taxonomy" id="433685"/>
    <lineage>
        <taxon>Eukaryota</taxon>
        <taxon>Metazoa</taxon>
        <taxon>Chordata</taxon>
        <taxon>Craniata</taxon>
        <taxon>Vertebrata</taxon>
        <taxon>Euteleostomi</taxon>
        <taxon>Actinopterygii</taxon>
        <taxon>Neopterygii</taxon>
        <taxon>Teleostei</taxon>
        <taxon>Neoteleostei</taxon>
        <taxon>Acanthomorphata</taxon>
        <taxon>Eupercaria</taxon>
        <taxon>Tetraodontiformes</taxon>
        <taxon>Tetradontoidea</taxon>
        <taxon>Tetraodontidae</taxon>
        <taxon>Takifugu</taxon>
    </lineage>
</organism>
<keyword evidence="2" id="KW-0813">Transport</keyword>
<name>A0A4Z2BI12_9TELE</name>
<protein>
    <submittedName>
        <fullName evidence="7">Uncharacterized protein</fullName>
    </submittedName>
</protein>
<evidence type="ECO:0000256" key="3">
    <source>
        <dbReference type="ARBA" id="ARBA00022692"/>
    </source>
</evidence>
<dbReference type="AlphaFoldDB" id="A0A4Z2BI12"/>